<proteinExistence type="predicted"/>
<name>A0A1H1NVH9_9ACTN</name>
<evidence type="ECO:0000313" key="2">
    <source>
        <dbReference type="Proteomes" id="UP000198859"/>
    </source>
</evidence>
<keyword evidence="2" id="KW-1185">Reference proteome</keyword>
<protein>
    <submittedName>
        <fullName evidence="1">Uncharacterized protein</fullName>
    </submittedName>
</protein>
<dbReference type="EMBL" id="LT629757">
    <property type="protein sequence ID" value="SDS02944.1"/>
    <property type="molecule type" value="Genomic_DNA"/>
</dbReference>
<evidence type="ECO:0000313" key="1">
    <source>
        <dbReference type="EMBL" id="SDS02944.1"/>
    </source>
</evidence>
<reference evidence="2" key="1">
    <citation type="submission" date="2016-10" db="EMBL/GenBank/DDBJ databases">
        <authorList>
            <person name="Varghese N."/>
            <person name="Submissions S."/>
        </authorList>
    </citation>
    <scope>NUCLEOTIDE SEQUENCE [LARGE SCALE GENOMIC DNA]</scope>
    <source>
        <strain evidence="2">DSM 22127</strain>
    </source>
</reference>
<dbReference type="RefSeq" id="WP_231917050.1">
    <property type="nucleotide sequence ID" value="NZ_LT629757.1"/>
</dbReference>
<gene>
    <name evidence="1" type="ORF">SAMN04488570_0976</name>
</gene>
<dbReference type="AlphaFoldDB" id="A0A1H1NVH9"/>
<accession>A0A1H1NVH9</accession>
<organism evidence="1 2">
    <name type="scientific">Nocardioides scoriae</name>
    <dbReference type="NCBI Taxonomy" id="642780"/>
    <lineage>
        <taxon>Bacteria</taxon>
        <taxon>Bacillati</taxon>
        <taxon>Actinomycetota</taxon>
        <taxon>Actinomycetes</taxon>
        <taxon>Propionibacteriales</taxon>
        <taxon>Nocardioidaceae</taxon>
        <taxon>Nocardioides</taxon>
    </lineage>
</organism>
<dbReference type="STRING" id="642780.SAMN04488570_0976"/>
<sequence>MITTDAALYGSGATSATVATEILVCGCGQEIGTSRRAHCPRCGCCLN</sequence>
<dbReference type="Proteomes" id="UP000198859">
    <property type="component" value="Chromosome I"/>
</dbReference>